<keyword evidence="1" id="KW-0732">Signal</keyword>
<accession>F0YQP1</accession>
<sequence>MARALLAFAGVATTAALVAPSTSVRASAPLRESFGFDFVEDQAANTPFEILGERRLKTEWVRSYKPTATVIEGKPYPLFQELQDKKILSATAESGLLGALDDLGLTLSDVEKLLPIVDKSGALGLAKNNLPLAIVATGYLLIEPAPVLIPVLGAALSVSSGVWTAIAAATTAAEVGRRMRAALVVVLRALAAAADNATDCVAFCGRGEGGLSNTFAFLNMAYAYAHQSGRRFLVTALAPPDVAKHGFVETEFADVLGPPEWTCASRLSAPKARAPRGPFVRDVAWNRDRKYFQRGVDVAALEKGLEVTRSGFARAPPVAGCASVLQWRVADPRATCGADQAALGKPFAHRRSIKNCTAARTKAPFWLSYDYAATRRFFRERYPRPPRRPLGAVRAVLHYRLGDVEAPAADGTSLHALKVEKRGALDAALADVAVLGALAARGWTVAARVASDSPGHAEVAALERALAAAVGAAAPPAPASARADFDDMATADLLVCGGSGFCH</sequence>
<dbReference type="Proteomes" id="UP000002729">
    <property type="component" value="Unassembled WGS sequence"/>
</dbReference>
<dbReference type="GeneID" id="20227004"/>
<dbReference type="KEGG" id="aaf:AURANDRAFT_68759"/>
<feature type="chain" id="PRO_5003264835" evidence="1">
    <location>
        <begin position="17"/>
        <end position="503"/>
    </location>
</feature>
<gene>
    <name evidence="2" type="ORF">AURANDRAFT_68759</name>
</gene>
<feature type="non-terminal residue" evidence="2">
    <location>
        <position position="503"/>
    </location>
</feature>
<reference evidence="2 3" key="1">
    <citation type="journal article" date="2011" name="Proc. Natl. Acad. Sci. U.S.A.">
        <title>Niche of harmful alga Aureococcus anophagefferens revealed through ecogenomics.</title>
        <authorList>
            <person name="Gobler C.J."/>
            <person name="Berry D.L."/>
            <person name="Dyhrman S.T."/>
            <person name="Wilhelm S.W."/>
            <person name="Salamov A."/>
            <person name="Lobanov A.V."/>
            <person name="Zhang Y."/>
            <person name="Collier J.L."/>
            <person name="Wurch L.L."/>
            <person name="Kustka A.B."/>
            <person name="Dill B.D."/>
            <person name="Shah M."/>
            <person name="VerBerkmoes N.C."/>
            <person name="Kuo A."/>
            <person name="Terry A."/>
            <person name="Pangilinan J."/>
            <person name="Lindquist E.A."/>
            <person name="Lucas S."/>
            <person name="Paulsen I.T."/>
            <person name="Hattenrath-Lehmann T.K."/>
            <person name="Talmage S.C."/>
            <person name="Walker E.A."/>
            <person name="Koch F."/>
            <person name="Burson A.M."/>
            <person name="Marcoval M.A."/>
            <person name="Tang Y.Z."/>
            <person name="Lecleir G.R."/>
            <person name="Coyne K.J."/>
            <person name="Berg G.M."/>
            <person name="Bertrand E.M."/>
            <person name="Saito M.A."/>
            <person name="Gladyshev V.N."/>
            <person name="Grigoriev I.V."/>
        </authorList>
    </citation>
    <scope>NUCLEOTIDE SEQUENCE [LARGE SCALE GENOMIC DNA]</scope>
    <source>
        <strain evidence="3">CCMP 1984</strain>
    </source>
</reference>
<dbReference type="OrthoDB" id="202059at2759"/>
<dbReference type="AlphaFoldDB" id="F0YQP1"/>
<dbReference type="InParanoid" id="F0YQP1"/>
<name>F0YQP1_AURAN</name>
<proteinExistence type="predicted"/>
<dbReference type="RefSeq" id="XP_009042734.1">
    <property type="nucleotide sequence ID" value="XM_009044486.1"/>
</dbReference>
<feature type="signal peptide" evidence="1">
    <location>
        <begin position="1"/>
        <end position="16"/>
    </location>
</feature>
<dbReference type="eggNOG" id="ENOG502S9M5">
    <property type="taxonomic scope" value="Eukaryota"/>
</dbReference>
<evidence type="ECO:0000313" key="2">
    <source>
        <dbReference type="EMBL" id="EGB02568.1"/>
    </source>
</evidence>
<evidence type="ECO:0000256" key="1">
    <source>
        <dbReference type="SAM" id="SignalP"/>
    </source>
</evidence>
<dbReference type="EMBL" id="GL833432">
    <property type="protein sequence ID" value="EGB02568.1"/>
    <property type="molecule type" value="Genomic_DNA"/>
</dbReference>
<keyword evidence="3" id="KW-1185">Reference proteome</keyword>
<organism evidence="3">
    <name type="scientific">Aureococcus anophagefferens</name>
    <name type="common">Harmful bloom alga</name>
    <dbReference type="NCBI Taxonomy" id="44056"/>
    <lineage>
        <taxon>Eukaryota</taxon>
        <taxon>Sar</taxon>
        <taxon>Stramenopiles</taxon>
        <taxon>Ochrophyta</taxon>
        <taxon>Pelagophyceae</taxon>
        <taxon>Pelagomonadales</taxon>
        <taxon>Pelagomonadaceae</taxon>
        <taxon>Aureococcus</taxon>
    </lineage>
</organism>
<protein>
    <submittedName>
        <fullName evidence="2">Uncharacterized protein</fullName>
    </submittedName>
</protein>
<evidence type="ECO:0000313" key="3">
    <source>
        <dbReference type="Proteomes" id="UP000002729"/>
    </source>
</evidence>